<comment type="caution">
    <text evidence="2">The sequence shown here is derived from an EMBL/GenBank/DDBJ whole genome shotgun (WGS) entry which is preliminary data.</text>
</comment>
<evidence type="ECO:0000313" key="3">
    <source>
        <dbReference type="Proteomes" id="UP000249056"/>
    </source>
</evidence>
<name>A0A395IFB5_9HELO</name>
<reference evidence="2 3" key="1">
    <citation type="submission" date="2018-06" db="EMBL/GenBank/DDBJ databases">
        <title>Genome Sequence of the Brown Rot Fungal Pathogen Monilinia fructigena.</title>
        <authorList>
            <person name="Landi L."/>
            <person name="De Miccolis Angelini R.M."/>
            <person name="Pollastro S."/>
            <person name="Abate D."/>
            <person name="Faretra F."/>
            <person name="Romanazzi G."/>
        </authorList>
    </citation>
    <scope>NUCLEOTIDE SEQUENCE [LARGE SCALE GENOMIC DNA]</scope>
    <source>
        <strain evidence="2 3">Mfrg269</strain>
    </source>
</reference>
<sequence>MRLKRLEGNSTNRSTRNSAGNEKTPAESNATVDATISSSHRRKKTTYTSEDVTAGDSVSRPPLSRSATTWITTEAKPILRRNSMSVDKPKGPPSVANTVTSSTSQRRGSFLGSWFSSGPPPPPPAPPEPEKLLDHMEVPQPVPVQDAPERNAAPPARGARDRRERQPPANYNDEINQRRRQEREDERLARQLQNWVLMPFMRQLLRASATPSRVSSSASKPKKEKEKKTKSSILAGLGSGQNRVDAWRSFVTPGAPSAEPIF</sequence>
<feature type="compositionally biased region" description="Polar residues" evidence="1">
    <location>
        <begin position="95"/>
        <end position="107"/>
    </location>
</feature>
<evidence type="ECO:0000313" key="2">
    <source>
        <dbReference type="EMBL" id="RAL58886.1"/>
    </source>
</evidence>
<feature type="compositionally biased region" description="Pro residues" evidence="1">
    <location>
        <begin position="118"/>
        <end position="127"/>
    </location>
</feature>
<dbReference type="AlphaFoldDB" id="A0A395IFB5"/>
<proteinExistence type="predicted"/>
<protein>
    <submittedName>
        <fullName evidence="2">Uncharacterized protein</fullName>
    </submittedName>
</protein>
<feature type="region of interest" description="Disordered" evidence="1">
    <location>
        <begin position="1"/>
        <end position="186"/>
    </location>
</feature>
<dbReference type="OrthoDB" id="9977870at2759"/>
<gene>
    <name evidence="2" type="ORF">DID88_009306</name>
</gene>
<feature type="compositionally biased region" description="Low complexity" evidence="1">
    <location>
        <begin position="208"/>
        <end position="219"/>
    </location>
</feature>
<organism evidence="2 3">
    <name type="scientific">Monilinia fructigena</name>
    <dbReference type="NCBI Taxonomy" id="38457"/>
    <lineage>
        <taxon>Eukaryota</taxon>
        <taxon>Fungi</taxon>
        <taxon>Dikarya</taxon>
        <taxon>Ascomycota</taxon>
        <taxon>Pezizomycotina</taxon>
        <taxon>Leotiomycetes</taxon>
        <taxon>Helotiales</taxon>
        <taxon>Sclerotiniaceae</taxon>
        <taxon>Monilinia</taxon>
    </lineage>
</organism>
<feature type="compositionally biased region" description="Basic and acidic residues" evidence="1">
    <location>
        <begin position="175"/>
        <end position="186"/>
    </location>
</feature>
<feature type="compositionally biased region" description="Basic and acidic residues" evidence="1">
    <location>
        <begin position="128"/>
        <end position="137"/>
    </location>
</feature>
<feature type="region of interest" description="Disordered" evidence="1">
    <location>
        <begin position="208"/>
        <end position="239"/>
    </location>
</feature>
<accession>A0A395IFB5</accession>
<keyword evidence="3" id="KW-1185">Reference proteome</keyword>
<feature type="compositionally biased region" description="Polar residues" evidence="1">
    <location>
        <begin position="8"/>
        <end position="38"/>
    </location>
</feature>
<evidence type="ECO:0000256" key="1">
    <source>
        <dbReference type="SAM" id="MobiDB-lite"/>
    </source>
</evidence>
<dbReference type="EMBL" id="QKRW01000065">
    <property type="protein sequence ID" value="RAL58886.1"/>
    <property type="molecule type" value="Genomic_DNA"/>
</dbReference>
<dbReference type="Proteomes" id="UP000249056">
    <property type="component" value="Unassembled WGS sequence"/>
</dbReference>